<comment type="caution">
    <text evidence="5">The sequence shown here is derived from an EMBL/GenBank/DDBJ whole genome shotgun (WGS) entry which is preliminary data.</text>
</comment>
<reference evidence="5" key="2">
    <citation type="submission" date="2023-05" db="EMBL/GenBank/DDBJ databases">
        <authorList>
            <person name="Fouks B."/>
        </authorList>
    </citation>
    <scope>NUCLEOTIDE SEQUENCE</scope>
    <source>
        <strain evidence="5">Stay&amp;Tobe</strain>
        <tissue evidence="5">Testes</tissue>
    </source>
</reference>
<sequence>MPPRRHQTTNNVGSHKNSDDDDEENDVSARTENLTCRTQDGTTGMCYSINECMKLDGRSVGPCDDDGGDDGPVCCVVERSCRNVTKQPISYFVNPSYPEKDTFGSFCDYRIDITNKNVCQLRLDLEEFSTYGPHKQLGICRNDRFVVLTSMPNGIGISELCGENDGQHIYVPVDASVGSASVSLMIVTSGIKHYLWRIRATQIDCKANPDLVAPPGCLQYYQDLTGVIKSFNYNPVDEGHYQSNLDYAVCIQRSPNTCRIDFNQVEKSIFWINSADGGYLEEGVGRAGIASCDLSTHDYLHIPGGRDGSDGIPALGNSESTTDKFCGRSLSGLAVTENIERMKSGYVLDPPDNTSLASTVATYASGPIIIRFHSDDIIEPHQELGFQIRYKQLGTGCMRPLR</sequence>
<keyword evidence="6" id="KW-1185">Reference proteome</keyword>
<evidence type="ECO:0000313" key="5">
    <source>
        <dbReference type="EMBL" id="KAJ9581533.1"/>
    </source>
</evidence>
<gene>
    <name evidence="5" type="ORF">L9F63_023289</name>
</gene>
<dbReference type="InterPro" id="IPR035914">
    <property type="entry name" value="Sperma_CUB_dom_sf"/>
</dbReference>
<dbReference type="Proteomes" id="UP001233999">
    <property type="component" value="Unassembled WGS sequence"/>
</dbReference>
<dbReference type="EMBL" id="JASPKZ010007899">
    <property type="protein sequence ID" value="KAJ9581533.1"/>
    <property type="molecule type" value="Genomic_DNA"/>
</dbReference>
<dbReference type="PANTHER" id="PTHR33236:SF12">
    <property type="entry name" value="CUB DOMAIN-CONTAINING PROTEIN-RELATED"/>
    <property type="match status" value="1"/>
</dbReference>
<evidence type="ECO:0000256" key="1">
    <source>
        <dbReference type="ARBA" id="ARBA00023157"/>
    </source>
</evidence>
<protein>
    <recommendedName>
        <fullName evidence="4">CUB domain-containing protein</fullName>
    </recommendedName>
</protein>
<accession>A0AAD8E906</accession>
<organism evidence="5 6">
    <name type="scientific">Diploptera punctata</name>
    <name type="common">Pacific beetle cockroach</name>
    <dbReference type="NCBI Taxonomy" id="6984"/>
    <lineage>
        <taxon>Eukaryota</taxon>
        <taxon>Metazoa</taxon>
        <taxon>Ecdysozoa</taxon>
        <taxon>Arthropoda</taxon>
        <taxon>Hexapoda</taxon>
        <taxon>Insecta</taxon>
        <taxon>Pterygota</taxon>
        <taxon>Neoptera</taxon>
        <taxon>Polyneoptera</taxon>
        <taxon>Dictyoptera</taxon>
        <taxon>Blattodea</taxon>
        <taxon>Blaberoidea</taxon>
        <taxon>Blaberidae</taxon>
        <taxon>Diplopterinae</taxon>
        <taxon>Diploptera</taxon>
    </lineage>
</organism>
<name>A0AAD8E906_DIPPU</name>
<dbReference type="Pfam" id="PF26080">
    <property type="entry name" value="CUB_animal"/>
    <property type="match status" value="1"/>
</dbReference>
<evidence type="ECO:0000259" key="4">
    <source>
        <dbReference type="PROSITE" id="PS01180"/>
    </source>
</evidence>
<dbReference type="Gene3D" id="2.60.120.290">
    <property type="entry name" value="Spermadhesin, CUB domain"/>
    <property type="match status" value="1"/>
</dbReference>
<evidence type="ECO:0000256" key="3">
    <source>
        <dbReference type="SAM" id="MobiDB-lite"/>
    </source>
</evidence>
<dbReference type="InterPro" id="IPR000859">
    <property type="entry name" value="CUB_dom"/>
</dbReference>
<proteinExistence type="predicted"/>
<evidence type="ECO:0000313" key="6">
    <source>
        <dbReference type="Proteomes" id="UP001233999"/>
    </source>
</evidence>
<dbReference type="PANTHER" id="PTHR33236">
    <property type="entry name" value="INTRAFLAGELLAR TRANSPORT PROTEIN 122 FAMILY PROTEIN-RELATED"/>
    <property type="match status" value="1"/>
</dbReference>
<comment type="caution">
    <text evidence="2">Lacks conserved residue(s) required for the propagation of feature annotation.</text>
</comment>
<keyword evidence="1" id="KW-1015">Disulfide bond</keyword>
<reference evidence="5" key="1">
    <citation type="journal article" date="2023" name="IScience">
        <title>Live-bearing cockroach genome reveals convergent evolutionary mechanisms linked to viviparity in insects and beyond.</title>
        <authorList>
            <person name="Fouks B."/>
            <person name="Harrison M.C."/>
            <person name="Mikhailova A.A."/>
            <person name="Marchal E."/>
            <person name="English S."/>
            <person name="Carruthers M."/>
            <person name="Jennings E.C."/>
            <person name="Chiamaka E.L."/>
            <person name="Frigard R.A."/>
            <person name="Pippel M."/>
            <person name="Attardo G.M."/>
            <person name="Benoit J.B."/>
            <person name="Bornberg-Bauer E."/>
            <person name="Tobe S.S."/>
        </authorList>
    </citation>
    <scope>NUCLEOTIDE SEQUENCE</scope>
    <source>
        <strain evidence="5">Stay&amp;Tobe</strain>
    </source>
</reference>
<feature type="domain" description="CUB" evidence="4">
    <location>
        <begin position="81"/>
        <end position="162"/>
    </location>
</feature>
<dbReference type="AlphaFoldDB" id="A0AAD8E906"/>
<dbReference type="InterPro" id="IPR058698">
    <property type="entry name" value="CUB_metazoa"/>
</dbReference>
<dbReference type="PROSITE" id="PS01180">
    <property type="entry name" value="CUB"/>
    <property type="match status" value="1"/>
</dbReference>
<evidence type="ECO:0000256" key="2">
    <source>
        <dbReference type="PROSITE-ProRule" id="PRU00059"/>
    </source>
</evidence>
<feature type="region of interest" description="Disordered" evidence="3">
    <location>
        <begin position="1"/>
        <end position="34"/>
    </location>
</feature>